<feature type="compositionally biased region" description="Basic and acidic residues" evidence="1">
    <location>
        <begin position="39"/>
        <end position="48"/>
    </location>
</feature>
<protein>
    <submittedName>
        <fullName evidence="2">Uncharacterized protein</fullName>
    </submittedName>
</protein>
<dbReference type="AlphaFoldDB" id="A0AAD7TA41"/>
<evidence type="ECO:0000256" key="1">
    <source>
        <dbReference type="SAM" id="MobiDB-lite"/>
    </source>
</evidence>
<feature type="region of interest" description="Disordered" evidence="1">
    <location>
        <begin position="14"/>
        <end position="66"/>
    </location>
</feature>
<proteinExistence type="predicted"/>
<sequence>MECSRSVVLGREARWRRAAGGEKPSRESPTTGRGGGGRRLSDTLEVPRDHRRGAGGRGAQAQADGEDVPLVCEDSCPPLSPSRPCTCYTSPPIYITQGTELVRTHVCSLAHARPASQCVSVFWLGLRTKKIHPSLIPPPLPSLGCAGICVYAVLTDTLQSAFLSVFCMHSLREELRGRGGPGLNAHRSEVEALCPPTLLPLHVPNLSKIALARLRQLPALLKALYGRCLCQQPRAMQGATAGVAPASARRALYATPGGFKEVVSMVTAEAVAPEPERDLPAVRRKLGAALYPTQPSPADGARPWDRHNSCPEGRLALHGEP</sequence>
<dbReference type="EMBL" id="JAINUG010000004">
    <property type="protein sequence ID" value="KAJ8417145.1"/>
    <property type="molecule type" value="Genomic_DNA"/>
</dbReference>
<evidence type="ECO:0000313" key="2">
    <source>
        <dbReference type="EMBL" id="KAJ8417145.1"/>
    </source>
</evidence>
<comment type="caution">
    <text evidence="2">The sequence shown here is derived from an EMBL/GenBank/DDBJ whole genome shotgun (WGS) entry which is preliminary data.</text>
</comment>
<gene>
    <name evidence="2" type="ORF">AAFF_G00283720</name>
</gene>
<dbReference type="Proteomes" id="UP001221898">
    <property type="component" value="Unassembled WGS sequence"/>
</dbReference>
<feature type="compositionally biased region" description="Basic and acidic residues" evidence="1">
    <location>
        <begin position="302"/>
        <end position="321"/>
    </location>
</feature>
<organism evidence="2 3">
    <name type="scientific">Aldrovandia affinis</name>
    <dbReference type="NCBI Taxonomy" id="143900"/>
    <lineage>
        <taxon>Eukaryota</taxon>
        <taxon>Metazoa</taxon>
        <taxon>Chordata</taxon>
        <taxon>Craniata</taxon>
        <taxon>Vertebrata</taxon>
        <taxon>Euteleostomi</taxon>
        <taxon>Actinopterygii</taxon>
        <taxon>Neopterygii</taxon>
        <taxon>Teleostei</taxon>
        <taxon>Notacanthiformes</taxon>
        <taxon>Halosauridae</taxon>
        <taxon>Aldrovandia</taxon>
    </lineage>
</organism>
<evidence type="ECO:0000313" key="3">
    <source>
        <dbReference type="Proteomes" id="UP001221898"/>
    </source>
</evidence>
<accession>A0AAD7TA41</accession>
<reference evidence="2" key="1">
    <citation type="journal article" date="2023" name="Science">
        <title>Genome structures resolve the early diversification of teleost fishes.</title>
        <authorList>
            <person name="Parey E."/>
            <person name="Louis A."/>
            <person name="Montfort J."/>
            <person name="Bouchez O."/>
            <person name="Roques C."/>
            <person name="Iampietro C."/>
            <person name="Lluch J."/>
            <person name="Castinel A."/>
            <person name="Donnadieu C."/>
            <person name="Desvignes T."/>
            <person name="Floi Bucao C."/>
            <person name="Jouanno E."/>
            <person name="Wen M."/>
            <person name="Mejri S."/>
            <person name="Dirks R."/>
            <person name="Jansen H."/>
            <person name="Henkel C."/>
            <person name="Chen W.J."/>
            <person name="Zahm M."/>
            <person name="Cabau C."/>
            <person name="Klopp C."/>
            <person name="Thompson A.W."/>
            <person name="Robinson-Rechavi M."/>
            <person name="Braasch I."/>
            <person name="Lecointre G."/>
            <person name="Bobe J."/>
            <person name="Postlethwait J.H."/>
            <person name="Berthelot C."/>
            <person name="Roest Crollius H."/>
            <person name="Guiguen Y."/>
        </authorList>
    </citation>
    <scope>NUCLEOTIDE SEQUENCE</scope>
    <source>
        <strain evidence="2">NC1722</strain>
    </source>
</reference>
<feature type="compositionally biased region" description="Basic and acidic residues" evidence="1">
    <location>
        <begin position="14"/>
        <end position="26"/>
    </location>
</feature>
<feature type="region of interest" description="Disordered" evidence="1">
    <location>
        <begin position="291"/>
        <end position="321"/>
    </location>
</feature>
<keyword evidence="3" id="KW-1185">Reference proteome</keyword>
<name>A0AAD7TA41_9TELE</name>